<dbReference type="Proteomes" id="UP000887013">
    <property type="component" value="Unassembled WGS sequence"/>
</dbReference>
<evidence type="ECO:0000313" key="1">
    <source>
        <dbReference type="EMBL" id="GFT87553.1"/>
    </source>
</evidence>
<dbReference type="AlphaFoldDB" id="A0A8X6PYI7"/>
<name>A0A8X6PYI7_NEPPI</name>
<proteinExistence type="predicted"/>
<accession>A0A8X6PYI7</accession>
<evidence type="ECO:0000313" key="2">
    <source>
        <dbReference type="Proteomes" id="UP000887013"/>
    </source>
</evidence>
<protein>
    <submittedName>
        <fullName evidence="1">Uncharacterized protein</fullName>
    </submittedName>
</protein>
<gene>
    <name evidence="1" type="ORF">NPIL_339541</name>
</gene>
<keyword evidence="2" id="KW-1185">Reference proteome</keyword>
<dbReference type="EMBL" id="BMAW01120052">
    <property type="protein sequence ID" value="GFT87553.1"/>
    <property type="molecule type" value="Genomic_DNA"/>
</dbReference>
<comment type="caution">
    <text evidence="1">The sequence shown here is derived from an EMBL/GenBank/DDBJ whole genome shotgun (WGS) entry which is preliminary data.</text>
</comment>
<sequence length="47" mass="5396">QGDAKLQIEEFPISARLTFQPDCFGREGEVGYHTSQQHNHKKIGFHL</sequence>
<reference evidence="1" key="1">
    <citation type="submission" date="2020-08" db="EMBL/GenBank/DDBJ databases">
        <title>Multicomponent nature underlies the extraordinary mechanical properties of spider dragline silk.</title>
        <authorList>
            <person name="Kono N."/>
            <person name="Nakamura H."/>
            <person name="Mori M."/>
            <person name="Yoshida Y."/>
            <person name="Ohtoshi R."/>
            <person name="Malay A.D."/>
            <person name="Moran D.A.P."/>
            <person name="Tomita M."/>
            <person name="Numata K."/>
            <person name="Arakawa K."/>
        </authorList>
    </citation>
    <scope>NUCLEOTIDE SEQUENCE</scope>
</reference>
<feature type="non-terminal residue" evidence="1">
    <location>
        <position position="1"/>
    </location>
</feature>
<organism evidence="1 2">
    <name type="scientific">Nephila pilipes</name>
    <name type="common">Giant wood spider</name>
    <name type="synonym">Nephila maculata</name>
    <dbReference type="NCBI Taxonomy" id="299642"/>
    <lineage>
        <taxon>Eukaryota</taxon>
        <taxon>Metazoa</taxon>
        <taxon>Ecdysozoa</taxon>
        <taxon>Arthropoda</taxon>
        <taxon>Chelicerata</taxon>
        <taxon>Arachnida</taxon>
        <taxon>Araneae</taxon>
        <taxon>Araneomorphae</taxon>
        <taxon>Entelegynae</taxon>
        <taxon>Araneoidea</taxon>
        <taxon>Nephilidae</taxon>
        <taxon>Nephila</taxon>
    </lineage>
</organism>